<dbReference type="GO" id="GO:0008168">
    <property type="term" value="F:methyltransferase activity"/>
    <property type="evidence" value="ECO:0007669"/>
    <property type="project" value="UniProtKB-KW"/>
</dbReference>
<reference evidence="6 7" key="1">
    <citation type="journal article" date="2019" name="Plant Biotechnol. J.">
        <title>The red bayberry genome and genetic basis of sex determination.</title>
        <authorList>
            <person name="Jia H.M."/>
            <person name="Jia H.J."/>
            <person name="Cai Q.L."/>
            <person name="Wang Y."/>
            <person name="Zhao H.B."/>
            <person name="Yang W.F."/>
            <person name="Wang G.Y."/>
            <person name="Li Y.H."/>
            <person name="Zhan D.L."/>
            <person name="Shen Y.T."/>
            <person name="Niu Q.F."/>
            <person name="Chang L."/>
            <person name="Qiu J."/>
            <person name="Zhao L."/>
            <person name="Xie H.B."/>
            <person name="Fu W.Y."/>
            <person name="Jin J."/>
            <person name="Li X.W."/>
            <person name="Jiao Y."/>
            <person name="Zhou C.C."/>
            <person name="Tu T."/>
            <person name="Chai C.Y."/>
            <person name="Gao J.L."/>
            <person name="Fan L.J."/>
            <person name="van de Weg E."/>
            <person name="Wang J.Y."/>
            <person name="Gao Z.S."/>
        </authorList>
    </citation>
    <scope>NUCLEOTIDE SEQUENCE [LARGE SCALE GENOMIC DNA]</scope>
    <source>
        <tissue evidence="6">Leaves</tissue>
    </source>
</reference>
<dbReference type="OrthoDB" id="1667110at2759"/>
<dbReference type="InterPro" id="IPR003347">
    <property type="entry name" value="JmjC_dom"/>
</dbReference>
<evidence type="ECO:0000256" key="1">
    <source>
        <dbReference type="ARBA" id="ARBA00004123"/>
    </source>
</evidence>
<dbReference type="SMART" id="SM00558">
    <property type="entry name" value="JmjC"/>
    <property type="match status" value="1"/>
</dbReference>
<dbReference type="GO" id="GO:0000118">
    <property type="term" value="C:histone deacetylase complex"/>
    <property type="evidence" value="ECO:0007669"/>
    <property type="project" value="TreeGrafter"/>
</dbReference>
<proteinExistence type="inferred from homology"/>
<dbReference type="SUPFAM" id="SSF51197">
    <property type="entry name" value="Clavaminate synthase-like"/>
    <property type="match status" value="1"/>
</dbReference>
<comment type="subcellular location">
    <subcellularLocation>
        <location evidence="1">Nucleus</location>
    </subcellularLocation>
</comment>
<dbReference type="GO" id="GO:0031490">
    <property type="term" value="F:chromatin DNA binding"/>
    <property type="evidence" value="ECO:0007669"/>
    <property type="project" value="TreeGrafter"/>
</dbReference>
<evidence type="ECO:0000256" key="2">
    <source>
        <dbReference type="ARBA" id="ARBA00006801"/>
    </source>
</evidence>
<accession>A0A6A1WA59</accession>
<dbReference type="FunFam" id="2.60.120.650:FF:000033">
    <property type="entry name" value="Transcription factor jumonji (JmjC) domain-containing protein"/>
    <property type="match status" value="1"/>
</dbReference>
<sequence length="483" mass="55575">MELMPVVKKSLVRSVQKGQARPVVNVCYVLKVRAECDCKAGKKKIGMEFKVKLNVVNTSANDDNGCKWTGNLKSSSMYNPLKDWRFMKVKIPQSCGKGNELLVARKVQIDTRQFFKGYTEGRRYCNFWPEMLKLKDWPPSDKFENFLPRHCDEFISALPFPEYTDPRAGILNIAVKLPSNVLKPDLGPKTYVGYGIAEELGRGDSVTKLHCDMSDAVNILTHTADVALSDEQHSAIARLRELHRTQDEKEHLQREKLKCPADQFVHRNNEELVPEITNRNKHPSKIDGKLEISWIGKEGSTFPGFSTKKAEETGGALWDIFRREDVPKLEAYLRKHSKEFRHTYCSPVDQVVHPIHDQTFYLTLEHKRKLKEEFGVEPWTFEQRLGEAVFIPAGCPHQVRNLKSCTKVAVDFVSPENVHECLRLTEEFRQLPVNHKAREDKLEIRKMIIYAVDQAIKDLEALVSTIKPEEYPKEAPTRLCVYR</sequence>
<dbReference type="GO" id="GO:0003712">
    <property type="term" value="F:transcription coregulator activity"/>
    <property type="evidence" value="ECO:0007669"/>
    <property type="project" value="TreeGrafter"/>
</dbReference>
<evidence type="ECO:0000256" key="4">
    <source>
        <dbReference type="ARBA" id="ARBA00023242"/>
    </source>
</evidence>
<dbReference type="InterPro" id="IPR045109">
    <property type="entry name" value="LSDs-like"/>
</dbReference>
<dbReference type="AlphaFoldDB" id="A0A6A1WA59"/>
<dbReference type="GO" id="GO:0000785">
    <property type="term" value="C:chromatin"/>
    <property type="evidence" value="ECO:0007669"/>
    <property type="project" value="TreeGrafter"/>
</dbReference>
<keyword evidence="4" id="KW-0539">Nucleus</keyword>
<feature type="domain" description="JmjC" evidence="5">
    <location>
        <begin position="166"/>
        <end position="429"/>
    </location>
</feature>
<keyword evidence="6" id="KW-0808">Transferase</keyword>
<dbReference type="Gene3D" id="2.60.120.650">
    <property type="entry name" value="Cupin"/>
    <property type="match status" value="1"/>
</dbReference>
<gene>
    <name evidence="6" type="ORF">CJ030_MR2G028598</name>
</gene>
<evidence type="ECO:0000259" key="5">
    <source>
        <dbReference type="PROSITE" id="PS51184"/>
    </source>
</evidence>
<dbReference type="GO" id="GO:0046872">
    <property type="term" value="F:metal ion binding"/>
    <property type="evidence" value="ECO:0007669"/>
    <property type="project" value="UniProtKB-KW"/>
</dbReference>
<keyword evidence="6" id="KW-0489">Methyltransferase</keyword>
<dbReference type="PANTHER" id="PTHR12549:SF37">
    <property type="entry name" value="LYSINE-SPECIFIC DEMETHYLASE JMJ26"/>
    <property type="match status" value="1"/>
</dbReference>
<dbReference type="EMBL" id="RXIC02000020">
    <property type="protein sequence ID" value="KAB1221763.1"/>
    <property type="molecule type" value="Genomic_DNA"/>
</dbReference>
<protein>
    <submittedName>
        <fullName evidence="6">Lysine-specific demethylase 3B</fullName>
    </submittedName>
</protein>
<comment type="similarity">
    <text evidence="2">Belongs to the JARID1 histone demethylase family.</text>
</comment>
<dbReference type="Proteomes" id="UP000516437">
    <property type="component" value="Chromosome 2"/>
</dbReference>
<comment type="caution">
    <text evidence="6">The sequence shown here is derived from an EMBL/GenBank/DDBJ whole genome shotgun (WGS) entry which is preliminary data.</text>
</comment>
<organism evidence="6 7">
    <name type="scientific">Morella rubra</name>
    <name type="common">Chinese bayberry</name>
    <dbReference type="NCBI Taxonomy" id="262757"/>
    <lineage>
        <taxon>Eukaryota</taxon>
        <taxon>Viridiplantae</taxon>
        <taxon>Streptophyta</taxon>
        <taxon>Embryophyta</taxon>
        <taxon>Tracheophyta</taxon>
        <taxon>Spermatophyta</taxon>
        <taxon>Magnoliopsida</taxon>
        <taxon>eudicotyledons</taxon>
        <taxon>Gunneridae</taxon>
        <taxon>Pentapetalae</taxon>
        <taxon>rosids</taxon>
        <taxon>fabids</taxon>
        <taxon>Fagales</taxon>
        <taxon>Myricaceae</taxon>
        <taxon>Morella</taxon>
    </lineage>
</organism>
<dbReference type="GO" id="GO:0032259">
    <property type="term" value="P:methylation"/>
    <property type="evidence" value="ECO:0007669"/>
    <property type="project" value="UniProtKB-KW"/>
</dbReference>
<dbReference type="PANTHER" id="PTHR12549">
    <property type="entry name" value="JMJC DOMAIN-CONTAINING HISTONE DEMETHYLATION PROTEIN"/>
    <property type="match status" value="1"/>
</dbReference>
<dbReference type="Pfam" id="PF02373">
    <property type="entry name" value="JmjC"/>
    <property type="match status" value="1"/>
</dbReference>
<evidence type="ECO:0000256" key="3">
    <source>
        <dbReference type="ARBA" id="ARBA00022723"/>
    </source>
</evidence>
<keyword evidence="7" id="KW-1185">Reference proteome</keyword>
<evidence type="ECO:0000313" key="6">
    <source>
        <dbReference type="EMBL" id="KAB1221763.1"/>
    </source>
</evidence>
<dbReference type="GO" id="GO:0032454">
    <property type="term" value="F:histone H3K9 demethylase activity"/>
    <property type="evidence" value="ECO:0007669"/>
    <property type="project" value="InterPro"/>
</dbReference>
<name>A0A6A1WA59_9ROSI</name>
<dbReference type="GO" id="GO:0006357">
    <property type="term" value="P:regulation of transcription by RNA polymerase II"/>
    <property type="evidence" value="ECO:0007669"/>
    <property type="project" value="TreeGrafter"/>
</dbReference>
<evidence type="ECO:0000313" key="7">
    <source>
        <dbReference type="Proteomes" id="UP000516437"/>
    </source>
</evidence>
<dbReference type="PROSITE" id="PS51184">
    <property type="entry name" value="JMJC"/>
    <property type="match status" value="1"/>
</dbReference>
<keyword evidence="3" id="KW-0479">Metal-binding</keyword>